<feature type="transmembrane region" description="Helical" evidence="9">
    <location>
        <begin position="44"/>
        <end position="63"/>
    </location>
</feature>
<dbReference type="GO" id="GO:0005524">
    <property type="term" value="F:ATP binding"/>
    <property type="evidence" value="ECO:0007669"/>
    <property type="project" value="UniProtKB-KW"/>
</dbReference>
<evidence type="ECO:0000313" key="11">
    <source>
        <dbReference type="EMBL" id="MCI0752206.1"/>
    </source>
</evidence>
<feature type="transmembrane region" description="Helical" evidence="9">
    <location>
        <begin position="170"/>
        <end position="190"/>
    </location>
</feature>
<dbReference type="PANTHER" id="PTHR45772">
    <property type="entry name" value="CONSERVED COMPONENT OF ABC TRANSPORTER FOR NATURAL AMINO ACIDS-RELATED"/>
    <property type="match status" value="1"/>
</dbReference>
<keyword evidence="5" id="KW-0547">Nucleotide-binding</keyword>
<sequence length="602" mass="63842">MSDVTIPATARAAPRRIDAGVIAVIALLALILLVPLLVGDDFVFHVFITICLYGALATAWNIVGGFAGQLSLGHAIFYGIGAYTAALLVPLGISPWIGMVAGAAVSALVGVGIGLPCFRLRGPFFALATIAFLQVIRLLALHFTGFTGGAVGLMVPLQTGWQWMIFFERWPSLLIAFGLLGLTLAVAAYIRHSRFGYYLVATREREPAAAAAGVNTLRVRLAAVAVSAALTSTVGTFHGMYLTFIEPEAMFSLAFSVQIAMFALIGGIGTVLGPLFGTLLVVPLTELARGWLGASALGLHGFVYGSVLVLIVLFLPDGLAGLFRRRTATDTSDVEASAPAATVPAEAKPARPPLGEPILVAEHLNHRFGGLAVTTDVSLSLRRGEVLGIIGPNGAGKTTLFNQLSGFLAPQSGVVRVRLAEGGLVTPTTPHGFAHAGVGRTFQIVQPFAAMTVLENIMIGAFHRHPGRAEAREKALETAARMGLWPQREVEARSLTIGGLKRLEIARVMAMEPRILLLDEVMAGLNQTDVRRAIRLIEQIRDEGVSVVAIEHVMQAIMALSDRVIVLNSGRVIAEGQPQEVVRDPTVIEAYLGKDFAHAHPA</sequence>
<feature type="transmembrane region" description="Helical" evidence="9">
    <location>
        <begin position="20"/>
        <end position="38"/>
    </location>
</feature>
<gene>
    <name evidence="11" type="ORF">MON41_00330</name>
</gene>
<feature type="transmembrane region" description="Helical" evidence="9">
    <location>
        <begin position="99"/>
        <end position="118"/>
    </location>
</feature>
<dbReference type="Pfam" id="PF12399">
    <property type="entry name" value="BCA_ABC_TP_C"/>
    <property type="match status" value="1"/>
</dbReference>
<evidence type="ECO:0000256" key="6">
    <source>
        <dbReference type="ARBA" id="ARBA00022840"/>
    </source>
</evidence>
<dbReference type="InterPro" id="IPR027417">
    <property type="entry name" value="P-loop_NTPase"/>
</dbReference>
<evidence type="ECO:0000256" key="1">
    <source>
        <dbReference type="ARBA" id="ARBA00004651"/>
    </source>
</evidence>
<organism evidence="11 12">
    <name type="scientific">Teichococcus vastitatis</name>
    <dbReference type="NCBI Taxonomy" id="2307076"/>
    <lineage>
        <taxon>Bacteria</taxon>
        <taxon>Pseudomonadati</taxon>
        <taxon>Pseudomonadota</taxon>
        <taxon>Alphaproteobacteria</taxon>
        <taxon>Acetobacterales</taxon>
        <taxon>Roseomonadaceae</taxon>
        <taxon>Roseomonas</taxon>
    </lineage>
</organism>
<dbReference type="InterPro" id="IPR043428">
    <property type="entry name" value="LivM-like"/>
</dbReference>
<feature type="transmembrane region" description="Helical" evidence="9">
    <location>
        <begin position="259"/>
        <end position="282"/>
    </location>
</feature>
<keyword evidence="7 9" id="KW-1133">Transmembrane helix</keyword>
<keyword evidence="4 9" id="KW-0812">Transmembrane</keyword>
<dbReference type="InterPro" id="IPR032823">
    <property type="entry name" value="BCA_ABC_TP_C"/>
</dbReference>
<dbReference type="RefSeq" id="WP_120008362.1">
    <property type="nucleotide sequence ID" value="NZ_JALBUU010000004.1"/>
</dbReference>
<evidence type="ECO:0000256" key="8">
    <source>
        <dbReference type="ARBA" id="ARBA00023136"/>
    </source>
</evidence>
<comment type="subcellular location">
    <subcellularLocation>
        <location evidence="1">Cell membrane</location>
        <topology evidence="1">Multi-pass membrane protein</topology>
    </subcellularLocation>
</comment>
<evidence type="ECO:0000256" key="5">
    <source>
        <dbReference type="ARBA" id="ARBA00022741"/>
    </source>
</evidence>
<dbReference type="PANTHER" id="PTHR45772:SF7">
    <property type="entry name" value="AMINO ACID ABC TRANSPORTER ATP-BINDING PROTEIN"/>
    <property type="match status" value="1"/>
</dbReference>
<dbReference type="InterPro" id="IPR051120">
    <property type="entry name" value="ABC_AA/LPS_Transport"/>
</dbReference>
<name>A0ABS9VZ00_9PROT</name>
<accession>A0ABS9VZ00</accession>
<dbReference type="CDD" id="cd03219">
    <property type="entry name" value="ABC_Mj1267_LivG_branched"/>
    <property type="match status" value="1"/>
</dbReference>
<reference evidence="11 12" key="1">
    <citation type="submission" date="2022-03" db="EMBL/GenBank/DDBJ databases">
        <title>Complete genome analysis of Roseomonas KG 17.1 : a prolific producer of plant growth promoters.</title>
        <authorList>
            <person name="Saadouli I."/>
            <person name="Najjari A."/>
            <person name="Mosbah A."/>
            <person name="Ouzari H.I."/>
        </authorList>
    </citation>
    <scope>NUCLEOTIDE SEQUENCE [LARGE SCALE GENOMIC DNA]</scope>
    <source>
        <strain evidence="11 12">KG17-1</strain>
    </source>
</reference>
<dbReference type="PROSITE" id="PS50893">
    <property type="entry name" value="ABC_TRANSPORTER_2"/>
    <property type="match status" value="1"/>
</dbReference>
<keyword evidence="3" id="KW-1003">Cell membrane</keyword>
<feature type="transmembrane region" description="Helical" evidence="9">
    <location>
        <begin position="75"/>
        <end position="93"/>
    </location>
</feature>
<evidence type="ECO:0000313" key="12">
    <source>
        <dbReference type="Proteomes" id="UP001201985"/>
    </source>
</evidence>
<evidence type="ECO:0000256" key="3">
    <source>
        <dbReference type="ARBA" id="ARBA00022475"/>
    </source>
</evidence>
<dbReference type="SMART" id="SM00382">
    <property type="entry name" value="AAA"/>
    <property type="match status" value="1"/>
</dbReference>
<comment type="caution">
    <text evidence="11">The sequence shown here is derived from an EMBL/GenBank/DDBJ whole genome shotgun (WGS) entry which is preliminary data.</text>
</comment>
<dbReference type="Pfam" id="PF02653">
    <property type="entry name" value="BPD_transp_2"/>
    <property type="match status" value="1"/>
</dbReference>
<dbReference type="InterPro" id="IPR003593">
    <property type="entry name" value="AAA+_ATPase"/>
</dbReference>
<keyword evidence="8 9" id="KW-0472">Membrane</keyword>
<feature type="domain" description="ABC transporter" evidence="10">
    <location>
        <begin position="359"/>
        <end position="594"/>
    </location>
</feature>
<keyword evidence="6 11" id="KW-0067">ATP-binding</keyword>
<dbReference type="Pfam" id="PF00005">
    <property type="entry name" value="ABC_tran"/>
    <property type="match status" value="1"/>
</dbReference>
<evidence type="ECO:0000259" key="10">
    <source>
        <dbReference type="PROSITE" id="PS50893"/>
    </source>
</evidence>
<keyword evidence="2" id="KW-0813">Transport</keyword>
<proteinExistence type="predicted"/>
<dbReference type="EMBL" id="JALBUU010000004">
    <property type="protein sequence ID" value="MCI0752206.1"/>
    <property type="molecule type" value="Genomic_DNA"/>
</dbReference>
<dbReference type="Gene3D" id="3.40.50.300">
    <property type="entry name" value="P-loop containing nucleotide triphosphate hydrolases"/>
    <property type="match status" value="1"/>
</dbReference>
<feature type="transmembrane region" description="Helical" evidence="9">
    <location>
        <begin position="125"/>
        <end position="150"/>
    </location>
</feature>
<evidence type="ECO:0000256" key="7">
    <source>
        <dbReference type="ARBA" id="ARBA00022989"/>
    </source>
</evidence>
<evidence type="ECO:0000256" key="9">
    <source>
        <dbReference type="SAM" id="Phobius"/>
    </source>
</evidence>
<keyword evidence="12" id="KW-1185">Reference proteome</keyword>
<dbReference type="InterPro" id="IPR001851">
    <property type="entry name" value="ABC_transp_permease"/>
</dbReference>
<dbReference type="Proteomes" id="UP001201985">
    <property type="component" value="Unassembled WGS sequence"/>
</dbReference>
<evidence type="ECO:0000256" key="2">
    <source>
        <dbReference type="ARBA" id="ARBA00022448"/>
    </source>
</evidence>
<dbReference type="CDD" id="cd06581">
    <property type="entry name" value="TM_PBP1_LivM_like"/>
    <property type="match status" value="1"/>
</dbReference>
<evidence type="ECO:0000256" key="4">
    <source>
        <dbReference type="ARBA" id="ARBA00022692"/>
    </source>
</evidence>
<dbReference type="InterPro" id="IPR003439">
    <property type="entry name" value="ABC_transporter-like_ATP-bd"/>
</dbReference>
<feature type="transmembrane region" description="Helical" evidence="9">
    <location>
        <begin position="302"/>
        <end position="323"/>
    </location>
</feature>
<protein>
    <submittedName>
        <fullName evidence="11">Branched-chain amino acid ABC transporter ATP-binding protein/permease</fullName>
    </submittedName>
</protein>
<dbReference type="SUPFAM" id="SSF52540">
    <property type="entry name" value="P-loop containing nucleoside triphosphate hydrolases"/>
    <property type="match status" value="1"/>
</dbReference>